<keyword evidence="2" id="KW-0808">Transferase</keyword>
<proteinExistence type="predicted"/>
<dbReference type="PANTHER" id="PTHR43591">
    <property type="entry name" value="METHYLTRANSFERASE"/>
    <property type="match status" value="1"/>
</dbReference>
<organism evidence="2 3">
    <name type="scientific">Morchella conica CCBAS932</name>
    <dbReference type="NCBI Taxonomy" id="1392247"/>
    <lineage>
        <taxon>Eukaryota</taxon>
        <taxon>Fungi</taxon>
        <taxon>Dikarya</taxon>
        <taxon>Ascomycota</taxon>
        <taxon>Pezizomycotina</taxon>
        <taxon>Pezizomycetes</taxon>
        <taxon>Pezizales</taxon>
        <taxon>Morchellaceae</taxon>
        <taxon>Morchella</taxon>
    </lineage>
</organism>
<dbReference type="PANTHER" id="PTHR43591:SF24">
    <property type="entry name" value="2-METHOXY-6-POLYPRENYL-1,4-BENZOQUINOL METHYLASE, MITOCHONDRIAL"/>
    <property type="match status" value="1"/>
</dbReference>
<dbReference type="AlphaFoldDB" id="A0A3N4KF19"/>
<dbReference type="CDD" id="cd02440">
    <property type="entry name" value="AdoMet_MTases"/>
    <property type="match status" value="1"/>
</dbReference>
<name>A0A3N4KF19_9PEZI</name>
<dbReference type="Pfam" id="PF13489">
    <property type="entry name" value="Methyltransf_23"/>
    <property type="match status" value="1"/>
</dbReference>
<keyword evidence="3" id="KW-1185">Reference proteome</keyword>
<gene>
    <name evidence="2" type="ORF">P167DRAFT_539652</name>
</gene>
<feature type="region of interest" description="Disordered" evidence="1">
    <location>
        <begin position="1"/>
        <end position="27"/>
    </location>
</feature>
<sequence>MAAAEQQIEIDEETTDDSESSLYQSGSEYSTASLSSSIYDYRYENGRRYHAYKDGQYAFPNDEREQNRLDIIHHVYLLMLDDRLHLAPIGENPQRILDVGTGTGIWAIDMGERYPSAEVLGTDLSPIQPSWVPPNVQFQIDDAEGDWTWAKDSFDLIHIRHLTGAIQDWPALVKQAYQYVKPGGYIEFGEYEMDLYSDDGTFHSGLYLWKFYDLVKKAAKKHGREFNVTTRLKGMLEEAGFVDIHYETMKLPLGTWPADKKQKEKGAYLLLNAETAFDAFGTGLFTRELGMSVDEAREIVEGAGRDSKNRKIHSYNVQHLFYARKPLEDC</sequence>
<evidence type="ECO:0000256" key="1">
    <source>
        <dbReference type="SAM" id="MobiDB-lite"/>
    </source>
</evidence>
<accession>A0A3N4KF19</accession>
<keyword evidence="2" id="KW-0489">Methyltransferase</keyword>
<dbReference type="STRING" id="1392247.A0A3N4KF19"/>
<reference evidence="2 3" key="1">
    <citation type="journal article" date="2018" name="Nat. Ecol. Evol.">
        <title>Pezizomycetes genomes reveal the molecular basis of ectomycorrhizal truffle lifestyle.</title>
        <authorList>
            <person name="Murat C."/>
            <person name="Payen T."/>
            <person name="Noel B."/>
            <person name="Kuo A."/>
            <person name="Morin E."/>
            <person name="Chen J."/>
            <person name="Kohler A."/>
            <person name="Krizsan K."/>
            <person name="Balestrini R."/>
            <person name="Da Silva C."/>
            <person name="Montanini B."/>
            <person name="Hainaut M."/>
            <person name="Levati E."/>
            <person name="Barry K.W."/>
            <person name="Belfiori B."/>
            <person name="Cichocki N."/>
            <person name="Clum A."/>
            <person name="Dockter R.B."/>
            <person name="Fauchery L."/>
            <person name="Guy J."/>
            <person name="Iotti M."/>
            <person name="Le Tacon F."/>
            <person name="Lindquist E.A."/>
            <person name="Lipzen A."/>
            <person name="Malagnac F."/>
            <person name="Mello A."/>
            <person name="Molinier V."/>
            <person name="Miyauchi S."/>
            <person name="Poulain J."/>
            <person name="Riccioni C."/>
            <person name="Rubini A."/>
            <person name="Sitrit Y."/>
            <person name="Splivallo R."/>
            <person name="Traeger S."/>
            <person name="Wang M."/>
            <person name="Zifcakova L."/>
            <person name="Wipf D."/>
            <person name="Zambonelli A."/>
            <person name="Paolocci F."/>
            <person name="Nowrousian M."/>
            <person name="Ottonello S."/>
            <person name="Baldrian P."/>
            <person name="Spatafora J.W."/>
            <person name="Henrissat B."/>
            <person name="Nagy L.G."/>
            <person name="Aury J.M."/>
            <person name="Wincker P."/>
            <person name="Grigoriev I.V."/>
            <person name="Bonfante P."/>
            <person name="Martin F.M."/>
        </authorList>
    </citation>
    <scope>NUCLEOTIDE SEQUENCE [LARGE SCALE GENOMIC DNA]</scope>
    <source>
        <strain evidence="2 3">CCBAS932</strain>
    </source>
</reference>
<dbReference type="OrthoDB" id="2013972at2759"/>
<protein>
    <submittedName>
        <fullName evidence="2">S-adenosyl-L-methionine-dependent methyltransferase</fullName>
    </submittedName>
</protein>
<evidence type="ECO:0000313" key="3">
    <source>
        <dbReference type="Proteomes" id="UP000277580"/>
    </source>
</evidence>
<dbReference type="SUPFAM" id="SSF53335">
    <property type="entry name" value="S-adenosyl-L-methionine-dependent methyltransferases"/>
    <property type="match status" value="1"/>
</dbReference>
<feature type="compositionally biased region" description="Acidic residues" evidence="1">
    <location>
        <begin position="8"/>
        <end position="19"/>
    </location>
</feature>
<dbReference type="Proteomes" id="UP000277580">
    <property type="component" value="Unassembled WGS sequence"/>
</dbReference>
<dbReference type="InterPro" id="IPR029063">
    <property type="entry name" value="SAM-dependent_MTases_sf"/>
</dbReference>
<dbReference type="Gene3D" id="3.40.50.150">
    <property type="entry name" value="Vaccinia Virus protein VP39"/>
    <property type="match status" value="1"/>
</dbReference>
<dbReference type="GO" id="GO:0032259">
    <property type="term" value="P:methylation"/>
    <property type="evidence" value="ECO:0007669"/>
    <property type="project" value="UniProtKB-KW"/>
</dbReference>
<dbReference type="InParanoid" id="A0A3N4KF19"/>
<dbReference type="GO" id="GO:0008168">
    <property type="term" value="F:methyltransferase activity"/>
    <property type="evidence" value="ECO:0007669"/>
    <property type="project" value="UniProtKB-KW"/>
</dbReference>
<evidence type="ECO:0000313" key="2">
    <source>
        <dbReference type="EMBL" id="RPB07949.1"/>
    </source>
</evidence>
<dbReference type="EMBL" id="ML119171">
    <property type="protein sequence ID" value="RPB07949.1"/>
    <property type="molecule type" value="Genomic_DNA"/>
</dbReference>